<gene>
    <name evidence="8" type="ORF">PTRG_07179</name>
</gene>
<dbReference type="PANTHER" id="PTHR33048">
    <property type="entry name" value="PTH11-LIKE INTEGRAL MEMBRANE PROTEIN (AFU_ORTHOLOGUE AFUA_5G11245)"/>
    <property type="match status" value="1"/>
</dbReference>
<dbReference type="Pfam" id="PF20684">
    <property type="entry name" value="Fung_rhodopsin"/>
    <property type="match status" value="1"/>
</dbReference>
<dbReference type="KEGG" id="ptrr:6345451"/>
<feature type="transmembrane region" description="Helical" evidence="6">
    <location>
        <begin position="61"/>
        <end position="83"/>
    </location>
</feature>
<accession>B2WA66</accession>
<comment type="subcellular location">
    <subcellularLocation>
        <location evidence="1">Membrane</location>
        <topology evidence="1">Multi-pass membrane protein</topology>
    </subcellularLocation>
</comment>
<evidence type="ECO:0000256" key="4">
    <source>
        <dbReference type="ARBA" id="ARBA00023136"/>
    </source>
</evidence>
<dbReference type="InterPro" id="IPR052337">
    <property type="entry name" value="SAT4-like"/>
</dbReference>
<dbReference type="InParanoid" id="B2WA66"/>
<dbReference type="STRING" id="426418.B2WA66"/>
<evidence type="ECO:0000256" key="3">
    <source>
        <dbReference type="ARBA" id="ARBA00022989"/>
    </source>
</evidence>
<keyword evidence="3 6" id="KW-1133">Transmembrane helix</keyword>
<dbReference type="AlphaFoldDB" id="B2WA66"/>
<keyword evidence="2 6" id="KW-0812">Transmembrane</keyword>
<proteinExistence type="inferred from homology"/>
<feature type="transmembrane region" description="Helical" evidence="6">
    <location>
        <begin position="31"/>
        <end position="49"/>
    </location>
</feature>
<keyword evidence="4 6" id="KW-0472">Membrane</keyword>
<dbReference type="OrthoDB" id="3693763at2759"/>
<evidence type="ECO:0000313" key="8">
    <source>
        <dbReference type="EMBL" id="EDU50098.1"/>
    </source>
</evidence>
<feature type="transmembrane region" description="Helical" evidence="6">
    <location>
        <begin position="140"/>
        <end position="160"/>
    </location>
</feature>
<evidence type="ECO:0000256" key="6">
    <source>
        <dbReference type="SAM" id="Phobius"/>
    </source>
</evidence>
<name>B2WA66_PYRTR</name>
<evidence type="ECO:0000256" key="1">
    <source>
        <dbReference type="ARBA" id="ARBA00004141"/>
    </source>
</evidence>
<dbReference type="EMBL" id="DS231621">
    <property type="protein sequence ID" value="EDU50098.1"/>
    <property type="molecule type" value="Genomic_DNA"/>
</dbReference>
<comment type="similarity">
    <text evidence="5">Belongs to the SAT4 family.</text>
</comment>
<dbReference type="GO" id="GO:0016020">
    <property type="term" value="C:membrane"/>
    <property type="evidence" value="ECO:0007669"/>
    <property type="project" value="UniProtKB-SubCell"/>
</dbReference>
<protein>
    <recommendedName>
        <fullName evidence="7">Rhodopsin domain-containing protein</fullName>
    </recommendedName>
</protein>
<dbReference type="HOGENOM" id="CLU_891389_0_0_1"/>
<evidence type="ECO:0000256" key="2">
    <source>
        <dbReference type="ARBA" id="ARBA00022692"/>
    </source>
</evidence>
<evidence type="ECO:0000256" key="5">
    <source>
        <dbReference type="ARBA" id="ARBA00038359"/>
    </source>
</evidence>
<dbReference type="GeneID" id="6345451"/>
<organism evidence="8 9">
    <name type="scientific">Pyrenophora tritici-repentis (strain Pt-1C-BFP)</name>
    <name type="common">Wheat tan spot fungus</name>
    <name type="synonym">Drechslera tritici-repentis</name>
    <dbReference type="NCBI Taxonomy" id="426418"/>
    <lineage>
        <taxon>Eukaryota</taxon>
        <taxon>Fungi</taxon>
        <taxon>Dikarya</taxon>
        <taxon>Ascomycota</taxon>
        <taxon>Pezizomycotina</taxon>
        <taxon>Dothideomycetes</taxon>
        <taxon>Pleosporomycetidae</taxon>
        <taxon>Pleosporales</taxon>
        <taxon>Pleosporineae</taxon>
        <taxon>Pleosporaceae</taxon>
        <taxon>Pyrenophora</taxon>
    </lineage>
</organism>
<dbReference type="OMA" id="WRYINNI"/>
<feature type="transmembrane region" description="Helical" evidence="6">
    <location>
        <begin position="103"/>
        <end position="128"/>
    </location>
</feature>
<dbReference type="Proteomes" id="UP000001471">
    <property type="component" value="Unassembled WGS sequence"/>
</dbReference>
<feature type="domain" description="Rhodopsin" evidence="7">
    <location>
        <begin position="6"/>
        <end position="205"/>
    </location>
</feature>
<dbReference type="RefSeq" id="XP_001937511.2">
    <property type="nucleotide sequence ID" value="XM_001937476.2"/>
</dbReference>
<dbReference type="InterPro" id="IPR049326">
    <property type="entry name" value="Rhodopsin_dom_fungi"/>
</dbReference>
<evidence type="ECO:0000259" key="7">
    <source>
        <dbReference type="Pfam" id="PF20684"/>
    </source>
</evidence>
<reference evidence="9" key="1">
    <citation type="journal article" date="2013" name="G3 (Bethesda)">
        <title>Comparative genomics of a plant-pathogenic fungus, Pyrenophora tritici-repentis, reveals transduplication and the impact of repeat elements on pathogenicity and population divergence.</title>
        <authorList>
            <person name="Manning V.A."/>
            <person name="Pandelova I."/>
            <person name="Dhillon B."/>
            <person name="Wilhelm L.J."/>
            <person name="Goodwin S.B."/>
            <person name="Berlin A.M."/>
            <person name="Figueroa M."/>
            <person name="Freitag M."/>
            <person name="Hane J.K."/>
            <person name="Henrissat B."/>
            <person name="Holman W.H."/>
            <person name="Kodira C.D."/>
            <person name="Martin J."/>
            <person name="Oliver R.P."/>
            <person name="Robbertse B."/>
            <person name="Schackwitz W."/>
            <person name="Schwartz D.C."/>
            <person name="Spatafora J.W."/>
            <person name="Turgeon B.G."/>
            <person name="Yandava C."/>
            <person name="Young S."/>
            <person name="Zhou S."/>
            <person name="Zeng Q."/>
            <person name="Grigoriev I.V."/>
            <person name="Ma L.-J."/>
            <person name="Ciuffetti L.M."/>
        </authorList>
    </citation>
    <scope>NUCLEOTIDE SEQUENCE [LARGE SCALE GENOMIC DNA]</scope>
    <source>
        <strain evidence="9">Pt-1C-BFP</strain>
    </source>
</reference>
<evidence type="ECO:0000313" key="9">
    <source>
        <dbReference type="Proteomes" id="UP000001471"/>
    </source>
</evidence>
<sequence>MVSYAGYHAEDIPKGAVQREDVAFWRHTNGITYNPILGFVKISFLITLLKLRCMDRLIIASLWTLIVVNILFIISAVLGSLLICWPIQKSWHSDTPGRCGDRAAYVFGTIAVTIATDVLVAIIPAWVLHDLRMPLRHKMAVIIFLSLPLAATGIGCYRLHKFVEVVNLPKIYGEDPYNVQSVLSNVEANLGVIAACGPTVKWILSRFIPYFDTSPPPREDTPKVMSCWQRRPKAHLKSDGDIELQLNELNTTYPRDASNMCWDNDDDKSGSEKQCETVDSIGKTTGVHWDHIEAPKPSLQLSIREIK</sequence>
<dbReference type="PANTHER" id="PTHR33048:SF160">
    <property type="entry name" value="SAT4 FAMILY MEMBRANE PROTEIN"/>
    <property type="match status" value="1"/>
</dbReference>